<keyword evidence="2" id="KW-1185">Reference proteome</keyword>
<comment type="caution">
    <text evidence="1">The sequence shown here is derived from an EMBL/GenBank/DDBJ whole genome shotgun (WGS) entry which is preliminary data.</text>
</comment>
<reference evidence="1 2" key="1">
    <citation type="submission" date="2024-01" db="EMBL/GenBank/DDBJ databases">
        <title>The genomes of 5 underutilized Papilionoideae crops provide insights into root nodulation and disease resistanc.</title>
        <authorList>
            <person name="Jiang F."/>
        </authorList>
    </citation>
    <scope>NUCLEOTIDE SEQUENCE [LARGE SCALE GENOMIC DNA]</scope>
    <source>
        <strain evidence="1">LVBAO_FW01</strain>
        <tissue evidence="1">Leaves</tissue>
    </source>
</reference>
<dbReference type="AlphaFoldDB" id="A0AAN9LKY0"/>
<evidence type="ECO:0000313" key="1">
    <source>
        <dbReference type="EMBL" id="KAK7336067.1"/>
    </source>
</evidence>
<organism evidence="1 2">
    <name type="scientific">Canavalia gladiata</name>
    <name type="common">Sword bean</name>
    <name type="synonym">Dolichos gladiatus</name>
    <dbReference type="NCBI Taxonomy" id="3824"/>
    <lineage>
        <taxon>Eukaryota</taxon>
        <taxon>Viridiplantae</taxon>
        <taxon>Streptophyta</taxon>
        <taxon>Embryophyta</taxon>
        <taxon>Tracheophyta</taxon>
        <taxon>Spermatophyta</taxon>
        <taxon>Magnoliopsida</taxon>
        <taxon>eudicotyledons</taxon>
        <taxon>Gunneridae</taxon>
        <taxon>Pentapetalae</taxon>
        <taxon>rosids</taxon>
        <taxon>fabids</taxon>
        <taxon>Fabales</taxon>
        <taxon>Fabaceae</taxon>
        <taxon>Papilionoideae</taxon>
        <taxon>50 kb inversion clade</taxon>
        <taxon>NPAAA clade</taxon>
        <taxon>indigoferoid/millettioid clade</taxon>
        <taxon>Phaseoleae</taxon>
        <taxon>Canavalia</taxon>
    </lineage>
</organism>
<sequence length="160" mass="18443">MACSYEETEGLMSFKEILKSYTSEETVLNLIKGSSPVNHLAPYETSYREDGLLAKYSNKKNSGIRKRDIDHFIATRFVLQYPTTYWYRNCPHLLKDIIVFQLAKMKPVCFTYFSGYRPKIGMFTEKENDMTISATHCLSCSSPASIIKQCVEYDVCKMPI</sequence>
<proteinExistence type="predicted"/>
<dbReference type="Proteomes" id="UP001367508">
    <property type="component" value="Unassembled WGS sequence"/>
</dbReference>
<evidence type="ECO:0000313" key="2">
    <source>
        <dbReference type="Proteomes" id="UP001367508"/>
    </source>
</evidence>
<protein>
    <submittedName>
        <fullName evidence="1">Uncharacterized protein</fullName>
    </submittedName>
</protein>
<gene>
    <name evidence="1" type="ORF">VNO77_16596</name>
</gene>
<name>A0AAN9LKY0_CANGL</name>
<accession>A0AAN9LKY0</accession>
<dbReference type="EMBL" id="JAYMYQ010000004">
    <property type="protein sequence ID" value="KAK7336067.1"/>
    <property type="molecule type" value="Genomic_DNA"/>
</dbReference>